<evidence type="ECO:0000313" key="2">
    <source>
        <dbReference type="EMBL" id="SDR47338.1"/>
    </source>
</evidence>
<keyword evidence="3" id="KW-1185">Reference proteome</keyword>
<dbReference type="InterPro" id="IPR011856">
    <property type="entry name" value="tRNA_endonuc-like_dom_sf"/>
</dbReference>
<sequence>MSDIQLFRLSNGTASELPSQVAKLEKHLQSLMEVNMQTLLGVHFLATEYTTGKTHRGRIDSLGLDENGCPVIVEYKRHSNENVINQGLYYLDWLLDHQAEFRWLVMDKLGKDEADKIEWAGTRLLCVAADFTRYDQHAVQQIPRNVELIRYKLFGDDLLLLELVNAQSTPESAVNTSASTGALAPAESVSAVGAGAMPDVAKPAGKDKTVDEQLALASQEIRDLHANIASFLLSMGDDVQEKRLKLYTAFRRLKNFACAIPYPNKILMTLRLAPITVGLEEGFSRDISQIGHWGTGDVELTLRSQADFDRAKALLERSYTEA</sequence>
<dbReference type="Proteomes" id="UP000183487">
    <property type="component" value="Unassembled WGS sequence"/>
</dbReference>
<evidence type="ECO:0000313" key="3">
    <source>
        <dbReference type="Proteomes" id="UP000183487"/>
    </source>
</evidence>
<accession>A0A1H1JCZ6</accession>
<protein>
    <submittedName>
        <fullName evidence="2">Predicted transport protein</fullName>
    </submittedName>
</protein>
<evidence type="ECO:0000259" key="1">
    <source>
        <dbReference type="Pfam" id="PF18899"/>
    </source>
</evidence>
<dbReference type="RefSeq" id="WP_074771272.1">
    <property type="nucleotide sequence ID" value="NZ_FNKP01000003.1"/>
</dbReference>
<proteinExistence type="predicted"/>
<feature type="domain" description="DUF5655" evidence="1">
    <location>
        <begin position="210"/>
        <end position="319"/>
    </location>
</feature>
<name>A0A1H1JCZ6_9BURK</name>
<dbReference type="Pfam" id="PF18899">
    <property type="entry name" value="DUF5655"/>
    <property type="match status" value="1"/>
</dbReference>
<gene>
    <name evidence="2" type="ORF">SAMN05443245_6008</name>
</gene>
<dbReference type="InterPro" id="IPR043714">
    <property type="entry name" value="DUF5655"/>
</dbReference>
<dbReference type="AlphaFoldDB" id="A0A1H1JCZ6"/>
<dbReference type="OrthoDB" id="3654724at2"/>
<dbReference type="Gene3D" id="3.40.1350.10">
    <property type="match status" value="1"/>
</dbReference>
<organism evidence="2 3">
    <name type="scientific">Paraburkholderia fungorum</name>
    <dbReference type="NCBI Taxonomy" id="134537"/>
    <lineage>
        <taxon>Bacteria</taxon>
        <taxon>Pseudomonadati</taxon>
        <taxon>Pseudomonadota</taxon>
        <taxon>Betaproteobacteria</taxon>
        <taxon>Burkholderiales</taxon>
        <taxon>Burkholderiaceae</taxon>
        <taxon>Paraburkholderia</taxon>
    </lineage>
</organism>
<dbReference type="GO" id="GO:0003676">
    <property type="term" value="F:nucleic acid binding"/>
    <property type="evidence" value="ECO:0007669"/>
    <property type="project" value="InterPro"/>
</dbReference>
<reference evidence="3" key="1">
    <citation type="submission" date="2016-10" db="EMBL/GenBank/DDBJ databases">
        <authorList>
            <person name="Varghese N."/>
        </authorList>
    </citation>
    <scope>NUCLEOTIDE SEQUENCE [LARGE SCALE GENOMIC DNA]</scope>
    <source>
        <strain evidence="3">GAS106B</strain>
    </source>
</reference>
<dbReference type="EMBL" id="FNKP01000003">
    <property type="protein sequence ID" value="SDR47338.1"/>
    <property type="molecule type" value="Genomic_DNA"/>
</dbReference>